<dbReference type="Gene3D" id="2.40.160.210">
    <property type="entry name" value="Acyl-CoA thioesterase, double hotdog domain"/>
    <property type="match status" value="1"/>
</dbReference>
<feature type="domain" description="Acyl-CoA thioesterase-like C-terminal" evidence="3">
    <location>
        <begin position="83"/>
        <end position="215"/>
    </location>
</feature>
<dbReference type="Proteomes" id="UP000237752">
    <property type="component" value="Unassembled WGS sequence"/>
</dbReference>
<feature type="region of interest" description="Disordered" evidence="1">
    <location>
        <begin position="63"/>
        <end position="82"/>
    </location>
</feature>
<evidence type="ECO:0000259" key="2">
    <source>
        <dbReference type="Pfam" id="PF13622"/>
    </source>
</evidence>
<name>A0A2T0ZXS1_9ACTN</name>
<dbReference type="PANTHER" id="PTHR38110">
    <property type="entry name" value="CHROMOSOME 23, WHOLE GENOME SHOTGUN SEQUENCE"/>
    <property type="match status" value="1"/>
</dbReference>
<reference evidence="4 5" key="1">
    <citation type="submission" date="2018-03" db="EMBL/GenBank/DDBJ databases">
        <title>Genomic Encyclopedia of Archaeal and Bacterial Type Strains, Phase II (KMG-II): from individual species to whole genera.</title>
        <authorList>
            <person name="Goeker M."/>
        </authorList>
    </citation>
    <scope>NUCLEOTIDE SEQUENCE [LARGE SCALE GENOMIC DNA]</scope>
    <source>
        <strain evidence="4 5">DSM 100065</strain>
    </source>
</reference>
<comment type="caution">
    <text evidence="4">The sequence shown here is derived from an EMBL/GenBank/DDBJ whole genome shotgun (WGS) entry which is preliminary data.</text>
</comment>
<dbReference type="InterPro" id="IPR049449">
    <property type="entry name" value="TesB_ACOT8-like_N"/>
</dbReference>
<dbReference type="Pfam" id="PF20789">
    <property type="entry name" value="4HBT_3C"/>
    <property type="match status" value="1"/>
</dbReference>
<dbReference type="AlphaFoldDB" id="A0A2T0ZXS1"/>
<protein>
    <submittedName>
        <fullName evidence="4">Acyl-CoA thioesterase</fullName>
    </submittedName>
</protein>
<dbReference type="InterPro" id="IPR052389">
    <property type="entry name" value="Sec_Metab_Biosynth-Assoc"/>
</dbReference>
<feature type="domain" description="Acyl-CoA thioesterase-like N-terminal HotDog" evidence="2">
    <location>
        <begin position="4"/>
        <end position="55"/>
    </location>
</feature>
<dbReference type="EMBL" id="PVUE01000011">
    <property type="protein sequence ID" value="PRZ41133.1"/>
    <property type="molecule type" value="Genomic_DNA"/>
</dbReference>
<evidence type="ECO:0000313" key="5">
    <source>
        <dbReference type="Proteomes" id="UP000237752"/>
    </source>
</evidence>
<dbReference type="PANTHER" id="PTHR38110:SF1">
    <property type="entry name" value="THIOESTERASE DOMAIN-CONTAINING PROTEIN"/>
    <property type="match status" value="1"/>
</dbReference>
<organism evidence="4 5">
    <name type="scientific">Antricoccus suffuscus</name>
    <dbReference type="NCBI Taxonomy" id="1629062"/>
    <lineage>
        <taxon>Bacteria</taxon>
        <taxon>Bacillati</taxon>
        <taxon>Actinomycetota</taxon>
        <taxon>Actinomycetes</taxon>
        <taxon>Geodermatophilales</taxon>
        <taxon>Antricoccaceae</taxon>
        <taxon>Antricoccus</taxon>
    </lineage>
</organism>
<proteinExistence type="predicted"/>
<dbReference type="InterPro" id="IPR049450">
    <property type="entry name" value="ACOT8-like_C"/>
</dbReference>
<evidence type="ECO:0000256" key="1">
    <source>
        <dbReference type="SAM" id="MobiDB-lite"/>
    </source>
</evidence>
<dbReference type="InterPro" id="IPR029069">
    <property type="entry name" value="HotDog_dom_sf"/>
</dbReference>
<feature type="region of interest" description="Disordered" evidence="1">
    <location>
        <begin position="211"/>
        <end position="232"/>
    </location>
</feature>
<gene>
    <name evidence="4" type="ORF">CLV47_1119</name>
</gene>
<evidence type="ECO:0000259" key="3">
    <source>
        <dbReference type="Pfam" id="PF20789"/>
    </source>
</evidence>
<dbReference type="Pfam" id="PF13622">
    <property type="entry name" value="4HBT_3"/>
    <property type="match status" value="1"/>
</dbReference>
<keyword evidence="5" id="KW-1185">Reference proteome</keyword>
<dbReference type="InterPro" id="IPR042171">
    <property type="entry name" value="Acyl-CoA_hotdog"/>
</dbReference>
<evidence type="ECO:0000313" key="4">
    <source>
        <dbReference type="EMBL" id="PRZ41133.1"/>
    </source>
</evidence>
<accession>A0A2T0ZXS1</accession>
<dbReference type="SUPFAM" id="SSF54637">
    <property type="entry name" value="Thioesterase/thiol ester dehydrase-isomerase"/>
    <property type="match status" value="2"/>
</dbReference>
<sequence length="232" mass="25294">MHPDPVAVSSTFLAPPKAGEVEVEVTTLSAGKSVTSALATMTQGGKPMVMSMVTLADLSTNTERAPGAPEGTNYTPFPDVPTPEECRPMQPDRRNSPLDGVLEFLTVPGFEDWVEKKWSPDPRILMWARFRDGRPADTLCLPGLSDMGPPPSLRQGRMGWIPTLQLHVGTFARPTGSWILMDMFGSPYTGKYVCEDVDMWDESGVLVARARQEAVAPRPQTRSPLADTKSGH</sequence>